<dbReference type="Gene3D" id="3.40.50.12780">
    <property type="entry name" value="N-terminal domain of ligase-like"/>
    <property type="match status" value="1"/>
</dbReference>
<dbReference type="GO" id="GO:0006631">
    <property type="term" value="P:fatty acid metabolic process"/>
    <property type="evidence" value="ECO:0007669"/>
    <property type="project" value="TreeGrafter"/>
</dbReference>
<protein>
    <submittedName>
        <fullName evidence="5">Acyl--CoA ligase</fullName>
    </submittedName>
</protein>
<proteinExistence type="inferred from homology"/>
<sequence>MILVDREAAQHYVSAGIWGKIPLDGILARNASVRPNTVALVDRGDRVGWRRTIPSEMTWRQIDHMVSAVSALFLDFGLKQDAIVAIQLGNTAEALIAHLAALRAGLIPVALPLIAREHELKAAFERIAPLAVITGTRIGPNDHCDLMMRVAAEILSIRHIFAFGDAVPDGVCSLNEALLPNASSEGGNGAPRPGNPADHVAIATLANWDSRLEPVARSHNQWLSAATEVILNARIGPDAALATTLLPSSLAGIACGLGAWLLSGCQLILVMPLTSAAFCREIGGLAATHLVLPGKLAHLAARLDPERRTRLIRYWCSPEAFDPAQGSVHADTTMTDVVSLDEMALTAGSGRRTLVLPIAPVDSPVDDAEAGIEADTSAPQAALLTARMPGAMVRAGSGLMPGALMSGALLLGGPQVPTAPLRAGDTDFDESYRFAPHPDGFRETGLRCRRVDDGPPMLAVQGHRTETFVTGGMAVGADSLDTVFRAYDGFADAAAASVADPLFGERIVAAVVPKPGMDCSLAAFRAYLRRIGVAPYMVPDRIIAVAEIPRTGTGSVLRSAIATSLAA</sequence>
<reference evidence="5 6" key="1">
    <citation type="submission" date="2022-04" db="EMBL/GenBank/DDBJ databases">
        <authorList>
            <person name="Ye Y.-Q."/>
            <person name="Du Z.-J."/>
        </authorList>
    </citation>
    <scope>NUCLEOTIDE SEQUENCE [LARGE SCALE GENOMIC DNA]</scope>
    <source>
        <strain evidence="5 6">A6E488</strain>
    </source>
</reference>
<dbReference type="Pfam" id="PF13193">
    <property type="entry name" value="AMP-binding_C"/>
    <property type="match status" value="1"/>
</dbReference>
<dbReference type="Gene3D" id="3.30.300.30">
    <property type="match status" value="1"/>
</dbReference>
<evidence type="ECO:0000256" key="2">
    <source>
        <dbReference type="ARBA" id="ARBA00022598"/>
    </source>
</evidence>
<evidence type="ECO:0000259" key="3">
    <source>
        <dbReference type="Pfam" id="PF00501"/>
    </source>
</evidence>
<dbReference type="PANTHER" id="PTHR43201">
    <property type="entry name" value="ACYL-COA SYNTHETASE"/>
    <property type="match status" value="1"/>
</dbReference>
<dbReference type="RefSeq" id="WP_261617671.1">
    <property type="nucleotide sequence ID" value="NZ_JALIDZ010000010.1"/>
</dbReference>
<comment type="caution">
    <text evidence="5">The sequence shown here is derived from an EMBL/GenBank/DDBJ whole genome shotgun (WGS) entry which is preliminary data.</text>
</comment>
<comment type="similarity">
    <text evidence="1">Belongs to the ATP-dependent AMP-binding enzyme family.</text>
</comment>
<evidence type="ECO:0000313" key="6">
    <source>
        <dbReference type="Proteomes" id="UP001320898"/>
    </source>
</evidence>
<keyword evidence="2 5" id="KW-0436">Ligase</keyword>
<evidence type="ECO:0000259" key="4">
    <source>
        <dbReference type="Pfam" id="PF13193"/>
    </source>
</evidence>
<dbReference type="GO" id="GO:0031956">
    <property type="term" value="F:medium-chain fatty acid-CoA ligase activity"/>
    <property type="evidence" value="ECO:0007669"/>
    <property type="project" value="TreeGrafter"/>
</dbReference>
<evidence type="ECO:0000313" key="5">
    <source>
        <dbReference type="EMBL" id="MCT8974087.1"/>
    </source>
</evidence>
<feature type="domain" description="AMP-binding enzyme C-terminal" evidence="4">
    <location>
        <begin position="484"/>
        <end position="554"/>
    </location>
</feature>
<dbReference type="Proteomes" id="UP001320898">
    <property type="component" value="Unassembled WGS sequence"/>
</dbReference>
<organism evidence="5 6">
    <name type="scientific">Microbaculum marinisediminis</name>
    <dbReference type="NCBI Taxonomy" id="2931392"/>
    <lineage>
        <taxon>Bacteria</taxon>
        <taxon>Pseudomonadati</taxon>
        <taxon>Pseudomonadota</taxon>
        <taxon>Alphaproteobacteria</taxon>
        <taxon>Hyphomicrobiales</taxon>
        <taxon>Tepidamorphaceae</taxon>
        <taxon>Microbaculum</taxon>
    </lineage>
</organism>
<dbReference type="EMBL" id="JALIDZ010000010">
    <property type="protein sequence ID" value="MCT8974087.1"/>
    <property type="molecule type" value="Genomic_DNA"/>
</dbReference>
<dbReference type="PANTHER" id="PTHR43201:SF5">
    <property type="entry name" value="MEDIUM-CHAIN ACYL-COA LIGASE ACSF2, MITOCHONDRIAL"/>
    <property type="match status" value="1"/>
</dbReference>
<dbReference type="AlphaFoldDB" id="A0AAW5R1L3"/>
<accession>A0AAW5R1L3</accession>
<dbReference type="InterPro" id="IPR042099">
    <property type="entry name" value="ANL_N_sf"/>
</dbReference>
<dbReference type="InterPro" id="IPR025110">
    <property type="entry name" value="AMP-bd_C"/>
</dbReference>
<feature type="domain" description="AMP-dependent synthetase/ligase" evidence="3">
    <location>
        <begin position="28"/>
        <end position="140"/>
    </location>
</feature>
<dbReference type="SUPFAM" id="SSF56801">
    <property type="entry name" value="Acetyl-CoA synthetase-like"/>
    <property type="match status" value="1"/>
</dbReference>
<dbReference type="Pfam" id="PF00501">
    <property type="entry name" value="AMP-binding"/>
    <property type="match status" value="1"/>
</dbReference>
<dbReference type="InterPro" id="IPR000873">
    <property type="entry name" value="AMP-dep_synth/lig_dom"/>
</dbReference>
<evidence type="ECO:0000256" key="1">
    <source>
        <dbReference type="ARBA" id="ARBA00006432"/>
    </source>
</evidence>
<name>A0AAW5R1L3_9HYPH</name>
<gene>
    <name evidence="5" type="ORF">MUB46_19660</name>
</gene>
<keyword evidence="6" id="KW-1185">Reference proteome</keyword>
<dbReference type="InterPro" id="IPR045851">
    <property type="entry name" value="AMP-bd_C_sf"/>
</dbReference>